<evidence type="ECO:0000313" key="2">
    <source>
        <dbReference type="EMBL" id="EMF81016.1"/>
    </source>
</evidence>
<sequence>MEKEFNVRFRNNHIDIIFFLRSLGIKGGLKAAKKFWASTDPKKPRSTESKQSVCGDNT</sequence>
<dbReference type="EMBL" id="AHOR02000040">
    <property type="protein sequence ID" value="EMF81016.1"/>
    <property type="molecule type" value="Genomic_DNA"/>
</dbReference>
<evidence type="ECO:0000256" key="1">
    <source>
        <dbReference type="SAM" id="MobiDB-lite"/>
    </source>
</evidence>
<name>M3GVU0_9LEPT</name>
<proteinExistence type="predicted"/>
<evidence type="ECO:0000313" key="3">
    <source>
        <dbReference type="Proteomes" id="UP000011770"/>
    </source>
</evidence>
<organism evidence="2 3">
    <name type="scientific">Leptospira weilii serovar Topaz str. LT2116</name>
    <dbReference type="NCBI Taxonomy" id="1088540"/>
    <lineage>
        <taxon>Bacteria</taxon>
        <taxon>Pseudomonadati</taxon>
        <taxon>Spirochaetota</taxon>
        <taxon>Spirochaetia</taxon>
        <taxon>Leptospirales</taxon>
        <taxon>Leptospiraceae</taxon>
        <taxon>Leptospira</taxon>
    </lineage>
</organism>
<dbReference type="Proteomes" id="UP000011770">
    <property type="component" value="Unassembled WGS sequence"/>
</dbReference>
<feature type="compositionally biased region" description="Polar residues" evidence="1">
    <location>
        <begin position="49"/>
        <end position="58"/>
    </location>
</feature>
<comment type="caution">
    <text evidence="2">The sequence shown here is derived from an EMBL/GenBank/DDBJ whole genome shotgun (WGS) entry which is preliminary data.</text>
</comment>
<dbReference type="AlphaFoldDB" id="M3GVU0"/>
<gene>
    <name evidence="2" type="ORF">LEP1GSC188_3435</name>
</gene>
<protein>
    <submittedName>
        <fullName evidence="2">Uncharacterized protein</fullName>
    </submittedName>
</protein>
<feature type="region of interest" description="Disordered" evidence="1">
    <location>
        <begin position="37"/>
        <end position="58"/>
    </location>
</feature>
<accession>M3GVU0</accession>
<reference evidence="2 3" key="1">
    <citation type="submission" date="2013-01" db="EMBL/GenBank/DDBJ databases">
        <authorList>
            <person name="Harkins D.M."/>
            <person name="Durkin A.S."/>
            <person name="Brinkac L.M."/>
            <person name="Haft D.H."/>
            <person name="Selengut J.D."/>
            <person name="Sanka R."/>
            <person name="DePew J."/>
            <person name="Purushe J."/>
            <person name="Tulsiani S.M."/>
            <person name="Graham G.C."/>
            <person name="Burns M.-A."/>
            <person name="Dohnt M.F."/>
            <person name="Smythe L.D."/>
            <person name="McKay D.B."/>
            <person name="Craig S.B."/>
            <person name="Vinetz J.M."/>
            <person name="Sutton G.G."/>
            <person name="Nierman W.C."/>
            <person name="Fouts D.E."/>
        </authorList>
    </citation>
    <scope>NUCLEOTIDE SEQUENCE [LARGE SCALE GENOMIC DNA]</scope>
    <source>
        <strain evidence="2 3">LT2116</strain>
    </source>
</reference>